<evidence type="ECO:0000313" key="4">
    <source>
        <dbReference type="Proteomes" id="UP000075755"/>
    </source>
</evidence>
<accession>A0AAC9ATP0</accession>
<organism evidence="2 4">
    <name type="scientific">Aminobacter aminovorans</name>
    <name type="common">Chelatobacter heintzii</name>
    <dbReference type="NCBI Taxonomy" id="83263"/>
    <lineage>
        <taxon>Bacteria</taxon>
        <taxon>Pseudomonadati</taxon>
        <taxon>Pseudomonadota</taxon>
        <taxon>Alphaproteobacteria</taxon>
        <taxon>Hyphomicrobiales</taxon>
        <taxon>Phyllobacteriaceae</taxon>
        <taxon>Aminobacter</taxon>
    </lineage>
</organism>
<sequence>MDDENNASVVTGESGEGITAKKQKSPKRKKAAAITASNASEPAPVEMPGAKRKTYSENEKAEKLKLIAKKVAEGKTPLQEVVKSTGISVQTYYQWKRNEKPAAKKNDAPAARKVERAATGGNELAELVQLEAENNRLRSLLAEKLRAENLELRKRLGLN</sequence>
<feature type="compositionally biased region" description="Polar residues" evidence="1">
    <location>
        <begin position="1"/>
        <end position="11"/>
    </location>
</feature>
<keyword evidence="2" id="KW-0614">Plasmid</keyword>
<dbReference type="Proteomes" id="UP000577697">
    <property type="component" value="Unassembled WGS sequence"/>
</dbReference>
<dbReference type="SUPFAM" id="SSF46689">
    <property type="entry name" value="Homeodomain-like"/>
    <property type="match status" value="1"/>
</dbReference>
<dbReference type="GO" id="GO:0004803">
    <property type="term" value="F:transposase activity"/>
    <property type="evidence" value="ECO:0007669"/>
    <property type="project" value="InterPro"/>
</dbReference>
<feature type="region of interest" description="Disordered" evidence="1">
    <location>
        <begin position="1"/>
        <end position="57"/>
    </location>
</feature>
<reference evidence="2 4" key="1">
    <citation type="submission" date="2016-03" db="EMBL/GenBank/DDBJ databases">
        <title>Complete genome of Aminobacter aminovorans KCTC 2477.</title>
        <authorList>
            <person name="Kim K.M."/>
        </authorList>
    </citation>
    <scope>NUCLEOTIDE SEQUENCE [LARGE SCALE GENOMIC DNA]</scope>
    <source>
        <strain evidence="2 4">KCTC 2477</strain>
        <plasmid evidence="2 4">pAA02</plasmid>
    </source>
</reference>
<proteinExistence type="predicted"/>
<reference evidence="3 5" key="2">
    <citation type="submission" date="2020-08" db="EMBL/GenBank/DDBJ databases">
        <title>Genomic Encyclopedia of Type Strains, Phase IV (KMG-IV): sequencing the most valuable type-strain genomes for metagenomic binning, comparative biology and taxonomic classification.</title>
        <authorList>
            <person name="Goeker M."/>
        </authorList>
    </citation>
    <scope>NUCLEOTIDE SEQUENCE [LARGE SCALE GENOMIC DNA]</scope>
    <source>
        <strain evidence="3 5">DSM 10368</strain>
    </source>
</reference>
<dbReference type="Pfam" id="PF01527">
    <property type="entry name" value="HTH_Tnp_1"/>
    <property type="match status" value="1"/>
</dbReference>
<dbReference type="InterPro" id="IPR009057">
    <property type="entry name" value="Homeodomain-like_sf"/>
</dbReference>
<keyword evidence="5" id="KW-1185">Reference proteome</keyword>
<dbReference type="InterPro" id="IPR002514">
    <property type="entry name" value="Transposase_8"/>
</dbReference>
<gene>
    <name evidence="2" type="ORF">AA2016_6374</name>
    <name evidence="3" type="ORF">FHS67_001276</name>
</gene>
<protein>
    <submittedName>
        <fullName evidence="3">Transposase</fullName>
    </submittedName>
</protein>
<geneLocation type="plasmid" evidence="2 4">
    <name>pAA02</name>
</geneLocation>
<feature type="compositionally biased region" description="Basic residues" evidence="1">
    <location>
        <begin position="21"/>
        <end position="31"/>
    </location>
</feature>
<dbReference type="Proteomes" id="UP000075755">
    <property type="component" value="Plasmid pAA02"/>
</dbReference>
<dbReference type="GO" id="GO:0006313">
    <property type="term" value="P:DNA transposition"/>
    <property type="evidence" value="ECO:0007669"/>
    <property type="project" value="InterPro"/>
</dbReference>
<evidence type="ECO:0000313" key="3">
    <source>
        <dbReference type="EMBL" id="MBB3704966.1"/>
    </source>
</evidence>
<name>A0AAC9ATP0_AMIAI</name>
<dbReference type="AlphaFoldDB" id="A0AAC9ATP0"/>
<evidence type="ECO:0000313" key="2">
    <source>
        <dbReference type="EMBL" id="AMS45269.1"/>
    </source>
</evidence>
<dbReference type="GO" id="GO:0003677">
    <property type="term" value="F:DNA binding"/>
    <property type="evidence" value="ECO:0007669"/>
    <property type="project" value="InterPro"/>
</dbReference>
<dbReference type="KEGG" id="aak:AA2016_6374"/>
<dbReference type="RefSeq" id="WP_067969492.1">
    <property type="nucleotide sequence ID" value="NZ_CP015007.1"/>
</dbReference>
<evidence type="ECO:0000313" key="5">
    <source>
        <dbReference type="Proteomes" id="UP000577697"/>
    </source>
</evidence>
<dbReference type="EMBL" id="CP015007">
    <property type="protein sequence ID" value="AMS45269.1"/>
    <property type="molecule type" value="Genomic_DNA"/>
</dbReference>
<evidence type="ECO:0000256" key="1">
    <source>
        <dbReference type="SAM" id="MobiDB-lite"/>
    </source>
</evidence>
<dbReference type="EMBL" id="JACICB010000004">
    <property type="protein sequence ID" value="MBB3704966.1"/>
    <property type="molecule type" value="Genomic_DNA"/>
</dbReference>